<proteinExistence type="predicted"/>
<protein>
    <submittedName>
        <fullName evidence="1">Uncharacterized protein</fullName>
    </submittedName>
</protein>
<comment type="caution">
    <text evidence="1">The sequence shown here is derived from an EMBL/GenBank/DDBJ whole genome shotgun (WGS) entry which is preliminary data.</text>
</comment>
<name>X1G4M8_9ZZZZ</name>
<sequence>MAATLAAGIGMVLAGTACSRLDRASSRIDGIASDQARGLVRDCLWKHGSVYRWVEHETVRCEVERIEHAPGGDRASREVWTLDTAGGRVRIEQPDADRVIVAGGPGGSLFVGGKRAGDLELRDAAAGEARAVRELAAMPFSLLRPGLAIDWLGSEPGPAEARTWDRLLVRYGRGSGESSNDRAVVEIRRETSRVEAVVIRWSELPFLGRRYRVQMDDWRPEENLLVSHRWRFFPTDEAGQAAGPPRWTVRILAWTWDVPVAGGTFSRP</sequence>
<organism evidence="1">
    <name type="scientific">marine sediment metagenome</name>
    <dbReference type="NCBI Taxonomy" id="412755"/>
    <lineage>
        <taxon>unclassified sequences</taxon>
        <taxon>metagenomes</taxon>
        <taxon>ecological metagenomes</taxon>
    </lineage>
</organism>
<accession>X1G4M8</accession>
<reference evidence="1" key="1">
    <citation type="journal article" date="2014" name="Front. Microbiol.">
        <title>High frequency of phylogenetically diverse reductive dehalogenase-homologous genes in deep subseafloor sedimentary metagenomes.</title>
        <authorList>
            <person name="Kawai M."/>
            <person name="Futagami T."/>
            <person name="Toyoda A."/>
            <person name="Takaki Y."/>
            <person name="Nishi S."/>
            <person name="Hori S."/>
            <person name="Arai W."/>
            <person name="Tsubouchi T."/>
            <person name="Morono Y."/>
            <person name="Uchiyama I."/>
            <person name="Ito T."/>
            <person name="Fujiyama A."/>
            <person name="Inagaki F."/>
            <person name="Takami H."/>
        </authorList>
    </citation>
    <scope>NUCLEOTIDE SEQUENCE</scope>
    <source>
        <strain evidence="1">Expedition CK06-06</strain>
    </source>
</reference>
<gene>
    <name evidence="1" type="ORF">S03H2_18579</name>
</gene>
<evidence type="ECO:0000313" key="1">
    <source>
        <dbReference type="EMBL" id="GAH39785.1"/>
    </source>
</evidence>
<dbReference type="EMBL" id="BARU01009646">
    <property type="protein sequence ID" value="GAH39785.1"/>
    <property type="molecule type" value="Genomic_DNA"/>
</dbReference>
<dbReference type="AlphaFoldDB" id="X1G4M8"/>